<keyword evidence="2" id="KW-1185">Reference proteome</keyword>
<organism evidence="1 2">
    <name type="scientific">Cucurbitaria berberidis CBS 394.84</name>
    <dbReference type="NCBI Taxonomy" id="1168544"/>
    <lineage>
        <taxon>Eukaryota</taxon>
        <taxon>Fungi</taxon>
        <taxon>Dikarya</taxon>
        <taxon>Ascomycota</taxon>
        <taxon>Pezizomycotina</taxon>
        <taxon>Dothideomycetes</taxon>
        <taxon>Pleosporomycetidae</taxon>
        <taxon>Pleosporales</taxon>
        <taxon>Pleosporineae</taxon>
        <taxon>Cucurbitariaceae</taxon>
        <taxon>Cucurbitaria</taxon>
    </lineage>
</organism>
<sequence length="273" mass="30305">MSGLEVASGVIGFIETGIALIGRLRKAYQRQTDLSQSLLNHSQELEKIETSIKLVRDEDALQTAAVTSELVEMEKVTKNLIALLKELSKSRGAAHQYVHQLVSGSEEEEKLSTVIDQISRSHEHLALRLQVAHVGLTKTLDSKMAVDMEAVQRIDKLLQEVFGDARKLEMVEFVRSRNPQENGIIALDDADMALLPAADDDAQVLDGTRIVLNNLTEDQAIQINGPVGREGWMEVSYLEIRDNKSVGRSTQVNHAISMDVFKSLLEHRAANMK</sequence>
<accession>A0A9P4GKR6</accession>
<dbReference type="AlphaFoldDB" id="A0A9P4GKR6"/>
<protein>
    <submittedName>
        <fullName evidence="1">Uncharacterized protein</fullName>
    </submittedName>
</protein>
<reference evidence="1" key="1">
    <citation type="submission" date="2020-01" db="EMBL/GenBank/DDBJ databases">
        <authorList>
            <consortium name="DOE Joint Genome Institute"/>
            <person name="Haridas S."/>
            <person name="Albert R."/>
            <person name="Binder M."/>
            <person name="Bloem J."/>
            <person name="Labutti K."/>
            <person name="Salamov A."/>
            <person name="Andreopoulos B."/>
            <person name="Baker S.E."/>
            <person name="Barry K."/>
            <person name="Bills G."/>
            <person name="Bluhm B.H."/>
            <person name="Cannon C."/>
            <person name="Castanera R."/>
            <person name="Culley D.E."/>
            <person name="Daum C."/>
            <person name="Ezra D."/>
            <person name="Gonzalez J.B."/>
            <person name="Henrissat B."/>
            <person name="Kuo A."/>
            <person name="Liang C."/>
            <person name="Lipzen A."/>
            <person name="Lutzoni F."/>
            <person name="Magnuson J."/>
            <person name="Mondo S."/>
            <person name="Nolan M."/>
            <person name="Ohm R."/>
            <person name="Pangilinan J."/>
            <person name="Park H.-J."/>
            <person name="Ramirez L."/>
            <person name="Alfaro M."/>
            <person name="Sun H."/>
            <person name="Tritt A."/>
            <person name="Yoshinaga Y."/>
            <person name="Zwiers L.-H."/>
            <person name="Turgeon B.G."/>
            <person name="Goodwin S.B."/>
            <person name="Spatafora J.W."/>
            <person name="Crous P.W."/>
            <person name="Grigoriev I.V."/>
        </authorList>
    </citation>
    <scope>NUCLEOTIDE SEQUENCE</scope>
    <source>
        <strain evidence="1">CBS 394.84</strain>
    </source>
</reference>
<gene>
    <name evidence="1" type="ORF">K460DRAFT_306212</name>
</gene>
<dbReference type="RefSeq" id="XP_040789807.1">
    <property type="nucleotide sequence ID" value="XM_040930028.1"/>
</dbReference>
<dbReference type="EMBL" id="ML976615">
    <property type="protein sequence ID" value="KAF1847244.1"/>
    <property type="molecule type" value="Genomic_DNA"/>
</dbReference>
<dbReference type="OrthoDB" id="3559235at2759"/>
<proteinExistence type="predicted"/>
<dbReference type="Proteomes" id="UP000800039">
    <property type="component" value="Unassembled WGS sequence"/>
</dbReference>
<name>A0A9P4GKR6_9PLEO</name>
<dbReference type="GeneID" id="63847280"/>
<evidence type="ECO:0000313" key="2">
    <source>
        <dbReference type="Proteomes" id="UP000800039"/>
    </source>
</evidence>
<evidence type="ECO:0000313" key="1">
    <source>
        <dbReference type="EMBL" id="KAF1847244.1"/>
    </source>
</evidence>
<comment type="caution">
    <text evidence="1">The sequence shown here is derived from an EMBL/GenBank/DDBJ whole genome shotgun (WGS) entry which is preliminary data.</text>
</comment>